<evidence type="ECO:0000256" key="8">
    <source>
        <dbReference type="PROSITE-ProRule" id="PRU00071"/>
    </source>
</evidence>
<keyword evidence="13" id="KW-1185">Reference proteome</keyword>
<evidence type="ECO:0000256" key="7">
    <source>
        <dbReference type="ARBA" id="ARBA00023242"/>
    </source>
</evidence>
<keyword evidence="2 8" id="KW-0863">Zinc-finger</keyword>
<keyword evidence="6 9" id="KW-0804">Transcription</keyword>
<evidence type="ECO:0000256" key="10">
    <source>
        <dbReference type="SAM" id="MobiDB-lite"/>
    </source>
</evidence>
<evidence type="ECO:0000313" key="13">
    <source>
        <dbReference type="Proteomes" id="UP000325081"/>
    </source>
</evidence>
<dbReference type="PROSITE" id="PS01361">
    <property type="entry name" value="ZF_DOF_1"/>
    <property type="match status" value="1"/>
</dbReference>
<organism evidence="12 13">
    <name type="scientific">Striga asiatica</name>
    <name type="common">Asiatic witchweed</name>
    <name type="synonym">Buchnera asiatica</name>
    <dbReference type="NCBI Taxonomy" id="4170"/>
    <lineage>
        <taxon>Eukaryota</taxon>
        <taxon>Viridiplantae</taxon>
        <taxon>Streptophyta</taxon>
        <taxon>Embryophyta</taxon>
        <taxon>Tracheophyta</taxon>
        <taxon>Spermatophyta</taxon>
        <taxon>Magnoliopsida</taxon>
        <taxon>eudicotyledons</taxon>
        <taxon>Gunneridae</taxon>
        <taxon>Pentapetalae</taxon>
        <taxon>asterids</taxon>
        <taxon>lamiids</taxon>
        <taxon>Lamiales</taxon>
        <taxon>Orobanchaceae</taxon>
        <taxon>Buchnereae</taxon>
        <taxon>Striga</taxon>
    </lineage>
</organism>
<feature type="region of interest" description="Disordered" evidence="10">
    <location>
        <begin position="139"/>
        <end position="160"/>
    </location>
</feature>
<name>A0A5A7QRM4_STRAF</name>
<dbReference type="GO" id="GO:0005634">
    <property type="term" value="C:nucleus"/>
    <property type="evidence" value="ECO:0007669"/>
    <property type="project" value="UniProtKB-SubCell"/>
</dbReference>
<keyword evidence="7 8" id="KW-0539">Nucleus</keyword>
<reference evidence="13" key="1">
    <citation type="journal article" date="2019" name="Curr. Biol.">
        <title>Genome Sequence of Striga asiatica Provides Insight into the Evolution of Plant Parasitism.</title>
        <authorList>
            <person name="Yoshida S."/>
            <person name="Kim S."/>
            <person name="Wafula E.K."/>
            <person name="Tanskanen J."/>
            <person name="Kim Y.M."/>
            <person name="Honaas L."/>
            <person name="Yang Z."/>
            <person name="Spallek T."/>
            <person name="Conn C.E."/>
            <person name="Ichihashi Y."/>
            <person name="Cheong K."/>
            <person name="Cui S."/>
            <person name="Der J.P."/>
            <person name="Gundlach H."/>
            <person name="Jiao Y."/>
            <person name="Hori C."/>
            <person name="Ishida J.K."/>
            <person name="Kasahara H."/>
            <person name="Kiba T."/>
            <person name="Kim M.S."/>
            <person name="Koo N."/>
            <person name="Laohavisit A."/>
            <person name="Lee Y.H."/>
            <person name="Lumba S."/>
            <person name="McCourt P."/>
            <person name="Mortimer J.C."/>
            <person name="Mutuku J.M."/>
            <person name="Nomura T."/>
            <person name="Sasaki-Sekimoto Y."/>
            <person name="Seto Y."/>
            <person name="Wang Y."/>
            <person name="Wakatake T."/>
            <person name="Sakakibara H."/>
            <person name="Demura T."/>
            <person name="Yamaguchi S."/>
            <person name="Yoneyama K."/>
            <person name="Manabe R.I."/>
            <person name="Nelson D.C."/>
            <person name="Schulman A.H."/>
            <person name="Timko M.P."/>
            <person name="dePamphilis C.W."/>
            <person name="Choi D."/>
            <person name="Shirasu K."/>
        </authorList>
    </citation>
    <scope>NUCLEOTIDE SEQUENCE [LARGE SCALE GENOMIC DNA]</scope>
    <source>
        <strain evidence="13">cv. UVA1</strain>
    </source>
</reference>
<feature type="region of interest" description="Disordered" evidence="10">
    <location>
        <begin position="1"/>
        <end position="28"/>
    </location>
</feature>
<dbReference type="PANTHER" id="PTHR31992">
    <property type="entry name" value="DOF ZINC FINGER PROTEIN DOF1.4-RELATED"/>
    <property type="match status" value="1"/>
</dbReference>
<comment type="caution">
    <text evidence="12">The sequence shown here is derived from an EMBL/GenBank/DDBJ whole genome shotgun (WGS) entry which is preliminary data.</text>
</comment>
<evidence type="ECO:0000256" key="2">
    <source>
        <dbReference type="ARBA" id="ARBA00022771"/>
    </source>
</evidence>
<protein>
    <recommendedName>
        <fullName evidence="9">Dof zinc finger protein</fullName>
    </recommendedName>
</protein>
<sequence>MFTNTAAGSDPYPIFDRPPLVRRPTSSDPVKWRCGGGAAEVAPSCPRCASANTKFCYYNNYSLSQPRYFCKACRRYWTKGGSLRNVPVGGGCRKSRRARSSRPGPTPSPSPNPDSRPEPGPCIDLAAVFARYVGPGPDCDEPSFSPGPSSGSSDGPVFEATPADGLIDLGGFEGREMDGGDFGLQGFDPIGMGQGAIGCDAADLLWTAEGTTNMPDFGGEVQPGMQVPDFGLFSNDDPFRVPANLLGDNWAPFDLSAYELFSNP</sequence>
<dbReference type="GO" id="GO:0003700">
    <property type="term" value="F:DNA-binding transcription factor activity"/>
    <property type="evidence" value="ECO:0007669"/>
    <property type="project" value="UniProtKB-UniRule"/>
</dbReference>
<dbReference type="InterPro" id="IPR045174">
    <property type="entry name" value="Dof"/>
</dbReference>
<proteinExistence type="predicted"/>
<gene>
    <name evidence="12" type="ORF">STAS_24990</name>
</gene>
<feature type="compositionally biased region" description="Pro residues" evidence="10">
    <location>
        <begin position="104"/>
        <end position="120"/>
    </location>
</feature>
<feature type="domain" description="Dof-type" evidence="11">
    <location>
        <begin position="43"/>
        <end position="97"/>
    </location>
</feature>
<dbReference type="PROSITE" id="PS50884">
    <property type="entry name" value="ZF_DOF_2"/>
    <property type="match status" value="1"/>
</dbReference>
<comment type="subcellular location">
    <subcellularLocation>
        <location evidence="8 9">Nucleus</location>
    </subcellularLocation>
</comment>
<keyword evidence="4 9" id="KW-0805">Transcription regulation</keyword>
<dbReference type="EMBL" id="BKCP01008070">
    <property type="protein sequence ID" value="GER47860.1"/>
    <property type="molecule type" value="Genomic_DNA"/>
</dbReference>
<evidence type="ECO:0000256" key="1">
    <source>
        <dbReference type="ARBA" id="ARBA00022723"/>
    </source>
</evidence>
<evidence type="ECO:0000256" key="4">
    <source>
        <dbReference type="ARBA" id="ARBA00023015"/>
    </source>
</evidence>
<evidence type="ECO:0000259" key="11">
    <source>
        <dbReference type="PROSITE" id="PS50884"/>
    </source>
</evidence>
<dbReference type="GO" id="GO:0008270">
    <property type="term" value="F:zinc ion binding"/>
    <property type="evidence" value="ECO:0007669"/>
    <property type="project" value="UniProtKB-KW"/>
</dbReference>
<evidence type="ECO:0000256" key="3">
    <source>
        <dbReference type="ARBA" id="ARBA00022833"/>
    </source>
</evidence>
<feature type="compositionally biased region" description="Low complexity" evidence="10">
    <location>
        <begin position="142"/>
        <end position="156"/>
    </location>
</feature>
<dbReference type="PANTHER" id="PTHR31992:SF316">
    <property type="entry name" value="DOF ZINC FINGER PROTEIN DOF1.2"/>
    <property type="match status" value="1"/>
</dbReference>
<feature type="region of interest" description="Disordered" evidence="10">
    <location>
        <begin position="88"/>
        <end position="120"/>
    </location>
</feature>
<dbReference type="OrthoDB" id="1927254at2759"/>
<keyword evidence="1 9" id="KW-0479">Metal-binding</keyword>
<evidence type="ECO:0000256" key="5">
    <source>
        <dbReference type="ARBA" id="ARBA00023125"/>
    </source>
</evidence>
<evidence type="ECO:0000256" key="6">
    <source>
        <dbReference type="ARBA" id="ARBA00023163"/>
    </source>
</evidence>
<keyword evidence="5 8" id="KW-0238">DNA-binding</keyword>
<dbReference type="Pfam" id="PF02701">
    <property type="entry name" value="Zn_ribbon_Dof"/>
    <property type="match status" value="1"/>
</dbReference>
<dbReference type="Proteomes" id="UP000325081">
    <property type="component" value="Unassembled WGS sequence"/>
</dbReference>
<dbReference type="InterPro" id="IPR003851">
    <property type="entry name" value="Znf_Dof"/>
</dbReference>
<accession>A0A5A7QRM4</accession>
<dbReference type="AlphaFoldDB" id="A0A5A7QRM4"/>
<evidence type="ECO:0000256" key="9">
    <source>
        <dbReference type="RuleBase" id="RU369094"/>
    </source>
</evidence>
<evidence type="ECO:0000313" key="12">
    <source>
        <dbReference type="EMBL" id="GER47860.1"/>
    </source>
</evidence>
<comment type="function">
    <text evidence="9">Transcription factor that binds specifically to a 5'-AA[AG]G-3' consensus core sequence.</text>
</comment>
<dbReference type="GO" id="GO:0003677">
    <property type="term" value="F:DNA binding"/>
    <property type="evidence" value="ECO:0007669"/>
    <property type="project" value="UniProtKB-UniRule"/>
</dbReference>
<keyword evidence="3 9" id="KW-0862">Zinc</keyword>